<dbReference type="PANTHER" id="PTHR45431">
    <property type="entry name" value="RHODANESE-LIKE DOMAIN-CONTAINING PROTEIN 15, CHLOROPLASTIC"/>
    <property type="match status" value="1"/>
</dbReference>
<name>A0ABS0MZ66_9SPHN</name>
<dbReference type="SUPFAM" id="SSF52821">
    <property type="entry name" value="Rhodanese/Cell cycle control phosphatase"/>
    <property type="match status" value="1"/>
</dbReference>
<dbReference type="InterPro" id="IPR052367">
    <property type="entry name" value="Thiosulfate_ST/Rhodanese-like"/>
</dbReference>
<dbReference type="InterPro" id="IPR036873">
    <property type="entry name" value="Rhodanese-like_dom_sf"/>
</dbReference>
<dbReference type="SMART" id="SM00450">
    <property type="entry name" value="RHOD"/>
    <property type="match status" value="1"/>
</dbReference>
<dbReference type="InterPro" id="IPR001763">
    <property type="entry name" value="Rhodanese-like_dom"/>
</dbReference>
<dbReference type="Gene3D" id="3.40.250.10">
    <property type="entry name" value="Rhodanese-like domain"/>
    <property type="match status" value="1"/>
</dbReference>
<accession>A0ABS0MZ66</accession>
<evidence type="ECO:0000259" key="1">
    <source>
        <dbReference type="PROSITE" id="PS50206"/>
    </source>
</evidence>
<feature type="domain" description="Rhodanese" evidence="1">
    <location>
        <begin position="44"/>
        <end position="132"/>
    </location>
</feature>
<dbReference type="Pfam" id="PF00581">
    <property type="entry name" value="Rhodanese"/>
    <property type="match status" value="1"/>
</dbReference>
<proteinExistence type="predicted"/>
<sequence length="136" mass="14154">MITVPAFALALSSCATTPAAQEEIASEQASVETLPASELMALIAAGEVVLVDVRTPEEFAAGRLPGALNAPLQTFMPASIPIEAERETILYCGSSRRSGIAAEQLSSYLGTRVRHLEGGIQAWDAAGGEVITLPES</sequence>
<dbReference type="PROSITE" id="PS50206">
    <property type="entry name" value="RHODANESE_3"/>
    <property type="match status" value="1"/>
</dbReference>
<protein>
    <submittedName>
        <fullName evidence="2">Rhodanese-like domain-containing protein</fullName>
    </submittedName>
</protein>
<dbReference type="CDD" id="cd00158">
    <property type="entry name" value="RHOD"/>
    <property type="match status" value="1"/>
</dbReference>
<organism evidence="2 3">
    <name type="scientific">Aurantiacibacter sediminis</name>
    <dbReference type="NCBI Taxonomy" id="2793064"/>
    <lineage>
        <taxon>Bacteria</taxon>
        <taxon>Pseudomonadati</taxon>
        <taxon>Pseudomonadota</taxon>
        <taxon>Alphaproteobacteria</taxon>
        <taxon>Sphingomonadales</taxon>
        <taxon>Erythrobacteraceae</taxon>
        <taxon>Aurantiacibacter</taxon>
    </lineage>
</organism>
<dbReference type="PANTHER" id="PTHR45431:SF3">
    <property type="entry name" value="RHODANESE-LIKE DOMAIN-CONTAINING PROTEIN 15, CHLOROPLASTIC"/>
    <property type="match status" value="1"/>
</dbReference>
<dbReference type="Proteomes" id="UP000602442">
    <property type="component" value="Unassembled WGS sequence"/>
</dbReference>
<reference evidence="2 3" key="1">
    <citation type="submission" date="2020-11" db="EMBL/GenBank/DDBJ databases">
        <title>Erythrobacter sediminis sp. nov., a marine bacterium from a tidal flat of Garorim Bay.</title>
        <authorList>
            <person name="Kim D."/>
            <person name="Yoo Y."/>
            <person name="Kim J.-J."/>
        </authorList>
    </citation>
    <scope>NUCLEOTIDE SEQUENCE [LARGE SCALE GENOMIC DNA]</scope>
    <source>
        <strain evidence="2 3">JGD-13</strain>
    </source>
</reference>
<dbReference type="RefSeq" id="WP_197919652.1">
    <property type="nucleotide sequence ID" value="NZ_CAWPTA010000006.1"/>
</dbReference>
<gene>
    <name evidence="2" type="ORF">I5L03_00240</name>
</gene>
<evidence type="ECO:0000313" key="2">
    <source>
        <dbReference type="EMBL" id="MBH5321007.1"/>
    </source>
</evidence>
<evidence type="ECO:0000313" key="3">
    <source>
        <dbReference type="Proteomes" id="UP000602442"/>
    </source>
</evidence>
<dbReference type="EMBL" id="JAEANY010000001">
    <property type="protein sequence ID" value="MBH5321007.1"/>
    <property type="molecule type" value="Genomic_DNA"/>
</dbReference>
<keyword evidence="3" id="KW-1185">Reference proteome</keyword>
<comment type="caution">
    <text evidence="2">The sequence shown here is derived from an EMBL/GenBank/DDBJ whole genome shotgun (WGS) entry which is preliminary data.</text>
</comment>